<proteinExistence type="predicted"/>
<protein>
    <submittedName>
        <fullName evidence="1">Uncharacterized protein</fullName>
    </submittedName>
</protein>
<organism evidence="1 2">
    <name type="scientific">Bugula neritina</name>
    <name type="common">Brown bryozoan</name>
    <name type="synonym">Sertularia neritina</name>
    <dbReference type="NCBI Taxonomy" id="10212"/>
    <lineage>
        <taxon>Eukaryota</taxon>
        <taxon>Metazoa</taxon>
        <taxon>Spiralia</taxon>
        <taxon>Lophotrochozoa</taxon>
        <taxon>Bryozoa</taxon>
        <taxon>Gymnolaemata</taxon>
        <taxon>Cheilostomatida</taxon>
        <taxon>Flustrina</taxon>
        <taxon>Buguloidea</taxon>
        <taxon>Bugulidae</taxon>
        <taxon>Bugula</taxon>
    </lineage>
</organism>
<dbReference type="EMBL" id="VXIV02002437">
    <property type="protein sequence ID" value="KAF6025734.1"/>
    <property type="molecule type" value="Genomic_DNA"/>
</dbReference>
<reference evidence="1" key="1">
    <citation type="submission" date="2020-06" db="EMBL/GenBank/DDBJ databases">
        <title>Draft genome of Bugula neritina, a colonial animal packing powerful symbionts and potential medicines.</title>
        <authorList>
            <person name="Rayko M."/>
        </authorList>
    </citation>
    <scope>NUCLEOTIDE SEQUENCE [LARGE SCALE GENOMIC DNA]</scope>
    <source>
        <strain evidence="1">Kwan_BN1</strain>
    </source>
</reference>
<evidence type="ECO:0000313" key="1">
    <source>
        <dbReference type="EMBL" id="KAF6025734.1"/>
    </source>
</evidence>
<evidence type="ECO:0000313" key="2">
    <source>
        <dbReference type="Proteomes" id="UP000593567"/>
    </source>
</evidence>
<sequence>MTEDGFRLVHKCELEYVEVSKSPKPKVTVELFMHKDQAKGAAIVKNVKFKNKHRLCLVLLWKDCEGNGWRHLVLRDKDKPASFNCVKQLKSQLTKLSHNFQLRSEDGDSSACELQIWGHYIALSQDDGLRDELDESSVPHFCSAFPQEHIFRRFAQQVKIVWNESSPPDCITLQTPHSQPFNYRLSNGDRYEIQQLMSPSFPPLPPTPVEINDCGQPPGLSDPPFWFYEAEGGESIYDHVDDEYSDIVKSYKLKQIVRKEISPRFKNFVDSVYIKPGMLELAKPTPRQRRRVYDRPCVSVFFNQPDLVQPETLDIAPEYPNDNVERTFGEFLKKILKYTFNPDAEPDCPLGMTREEREKFCFQLHLNEFDIIQGPGWKTFTNKVMHIGAEDIKMIDEFSMRYKCQVVEVVLDHWYKLDNMKSYKSKVPACKQSIIEVLKEMERFNLLSLLHWDE</sequence>
<dbReference type="AlphaFoldDB" id="A0A7J7JJD8"/>
<keyword evidence="2" id="KW-1185">Reference proteome</keyword>
<dbReference type="Proteomes" id="UP000593567">
    <property type="component" value="Unassembled WGS sequence"/>
</dbReference>
<comment type="caution">
    <text evidence="1">The sequence shown here is derived from an EMBL/GenBank/DDBJ whole genome shotgun (WGS) entry which is preliminary data.</text>
</comment>
<name>A0A7J7JJD8_BUGNE</name>
<accession>A0A7J7JJD8</accession>
<gene>
    <name evidence="1" type="ORF">EB796_015985</name>
</gene>